<evidence type="ECO:0000256" key="1">
    <source>
        <dbReference type="ARBA" id="ARBA00004141"/>
    </source>
</evidence>
<dbReference type="InterPro" id="IPR036458">
    <property type="entry name" value="Na:dicarbo_symporter_sf"/>
</dbReference>
<evidence type="ECO:0000256" key="4">
    <source>
        <dbReference type="ARBA" id="ARBA00022989"/>
    </source>
</evidence>
<dbReference type="GO" id="GO:0005886">
    <property type="term" value="C:plasma membrane"/>
    <property type="evidence" value="ECO:0007669"/>
    <property type="project" value="TreeGrafter"/>
</dbReference>
<comment type="subcellular location">
    <subcellularLocation>
        <location evidence="1 6">Membrane</location>
        <topology evidence="1 6">Multi-pass membrane protein</topology>
    </subcellularLocation>
</comment>
<keyword evidence="3 6" id="KW-0812">Transmembrane</keyword>
<feature type="compositionally biased region" description="Polar residues" evidence="7">
    <location>
        <begin position="507"/>
        <end position="518"/>
    </location>
</feature>
<evidence type="ECO:0000256" key="7">
    <source>
        <dbReference type="SAM" id="MobiDB-lite"/>
    </source>
</evidence>
<dbReference type="InterPro" id="IPR050746">
    <property type="entry name" value="DAACS"/>
</dbReference>
<dbReference type="PRINTS" id="PR00173">
    <property type="entry name" value="EDTRNSPORT"/>
</dbReference>
<dbReference type="Gene3D" id="1.10.3860.10">
    <property type="entry name" value="Sodium:dicarboxylate symporter"/>
    <property type="match status" value="1"/>
</dbReference>
<keyword evidence="6" id="KW-0769">Symport</keyword>
<dbReference type="AlphaFoldDB" id="A0AAX4NYH3"/>
<gene>
    <name evidence="8" type="ORF">HKI87_01g01330</name>
</gene>
<evidence type="ECO:0000256" key="5">
    <source>
        <dbReference type="ARBA" id="ARBA00023136"/>
    </source>
</evidence>
<reference evidence="8 9" key="1">
    <citation type="submission" date="2024-03" db="EMBL/GenBank/DDBJ databases">
        <title>Complete genome sequence of the green alga Chloropicon roscoffensis RCC1871.</title>
        <authorList>
            <person name="Lemieux C."/>
            <person name="Pombert J.-F."/>
            <person name="Otis C."/>
            <person name="Turmel M."/>
        </authorList>
    </citation>
    <scope>NUCLEOTIDE SEQUENCE [LARGE SCALE GENOMIC DNA]</scope>
    <source>
        <strain evidence="8 9">RCC1871</strain>
    </source>
</reference>
<dbReference type="SUPFAM" id="SSF118215">
    <property type="entry name" value="Proton glutamate symport protein"/>
    <property type="match status" value="1"/>
</dbReference>
<keyword evidence="9" id="KW-1185">Reference proteome</keyword>
<organism evidence="8 9">
    <name type="scientific">Chloropicon roscoffensis</name>
    <dbReference type="NCBI Taxonomy" id="1461544"/>
    <lineage>
        <taxon>Eukaryota</taxon>
        <taxon>Viridiplantae</taxon>
        <taxon>Chlorophyta</taxon>
        <taxon>Chloropicophyceae</taxon>
        <taxon>Chloropicales</taxon>
        <taxon>Chloropicaceae</taxon>
        <taxon>Chloropicon</taxon>
    </lineage>
</organism>
<dbReference type="GO" id="GO:0015175">
    <property type="term" value="F:neutral L-amino acid transmembrane transporter activity"/>
    <property type="evidence" value="ECO:0007669"/>
    <property type="project" value="TreeGrafter"/>
</dbReference>
<sequence length="562" mass="60038">MSAAAKENPLAEAPLSDNPVIAFFQKVKKVLAETSETTKLLFSVTIAIGLGLVINLCVPHRDIKKEGSDAFHRLISLAGRIWINSLKIVVLPLIASNMTISVVAIKEIKGAKDLVIRTLGYYITTTLLAAGIGILLSATILIPNVEDDLDPAEDDIDKVTSLDKRDVVGQIEAIFYGLVPGNIVAAMGTGNLLGCIIFFVTLGALIDHSEKKPSPIYRVLKELNDVAFVAVKGIIVFTPYAVFCLLYPTIATVKHLDDLITSVLILVCTLALGIAMHCLISYPSLYFIFTRENPLPFMKNCVPAVLTAFSTSSSAATLPVTINVATEVNNISHAVANFVLSLGATVNMDGTAIGFPMSVLFLATAHGEKVDAARVITIALVATLASMGAAPMPSAGLVLLVMIMDTVNVPITELFSVIIAIDFLNDRLETMTNVLGDSMAAGIIQNYYSKLLISGTKDQVKRASVLITGQVDDSFKKDSEKLMSRRVSTMAPQDQKAIEAATGLSVTDSYGLTPSTQPEALDLQDPPSPEIDERRVSNPAHDGANPRQSNPLYDGVGGEEEV</sequence>
<comment type="similarity">
    <text evidence="6">Belongs to the dicarboxylate/amino acid:cation symporter (DAACS) (TC 2.A.23) family.</text>
</comment>
<evidence type="ECO:0000256" key="3">
    <source>
        <dbReference type="ARBA" id="ARBA00022692"/>
    </source>
</evidence>
<dbReference type="PANTHER" id="PTHR11958">
    <property type="entry name" value="SODIUM/DICARBOXYLATE SYMPORTER-RELATED"/>
    <property type="match status" value="1"/>
</dbReference>
<evidence type="ECO:0000256" key="2">
    <source>
        <dbReference type="ARBA" id="ARBA00022448"/>
    </source>
</evidence>
<accession>A0AAX4NYH3</accession>
<keyword evidence="4 6" id="KW-1133">Transmembrane helix</keyword>
<dbReference type="InterPro" id="IPR001991">
    <property type="entry name" value="Na-dicarboxylate_symporter"/>
</dbReference>
<dbReference type="Proteomes" id="UP001472866">
    <property type="component" value="Chromosome 01"/>
</dbReference>
<keyword evidence="2 6" id="KW-0813">Transport</keyword>
<keyword evidence="5 6" id="KW-0472">Membrane</keyword>
<dbReference type="Pfam" id="PF00375">
    <property type="entry name" value="SDF"/>
    <property type="match status" value="1"/>
</dbReference>
<feature type="region of interest" description="Disordered" evidence="7">
    <location>
        <begin position="507"/>
        <end position="562"/>
    </location>
</feature>
<evidence type="ECO:0000313" key="9">
    <source>
        <dbReference type="Proteomes" id="UP001472866"/>
    </source>
</evidence>
<feature type="transmembrane region" description="Helical" evidence="6">
    <location>
        <begin position="183"/>
        <end position="206"/>
    </location>
</feature>
<dbReference type="EMBL" id="CP151501">
    <property type="protein sequence ID" value="WZN58609.1"/>
    <property type="molecule type" value="Genomic_DNA"/>
</dbReference>
<dbReference type="GO" id="GO:0005313">
    <property type="term" value="F:L-glutamate transmembrane transporter activity"/>
    <property type="evidence" value="ECO:0007669"/>
    <property type="project" value="TreeGrafter"/>
</dbReference>
<feature type="transmembrane region" description="Helical" evidence="6">
    <location>
        <begin position="334"/>
        <end position="363"/>
    </location>
</feature>
<feature type="transmembrane region" description="Helical" evidence="6">
    <location>
        <begin position="262"/>
        <end position="289"/>
    </location>
</feature>
<feature type="transmembrane region" description="Helical" evidence="6">
    <location>
        <begin position="226"/>
        <end position="250"/>
    </location>
</feature>
<protein>
    <recommendedName>
        <fullName evidence="6">Amino acid transporter</fullName>
    </recommendedName>
</protein>
<feature type="transmembrane region" description="Helical" evidence="6">
    <location>
        <begin position="40"/>
        <end position="58"/>
    </location>
</feature>
<proteinExistence type="inferred from homology"/>
<name>A0AAX4NYH3_9CHLO</name>
<feature type="transmembrane region" description="Helical" evidence="6">
    <location>
        <begin position="119"/>
        <end position="142"/>
    </location>
</feature>
<evidence type="ECO:0000313" key="8">
    <source>
        <dbReference type="EMBL" id="WZN58609.1"/>
    </source>
</evidence>
<dbReference type="GO" id="GO:0015501">
    <property type="term" value="F:glutamate:sodium symporter activity"/>
    <property type="evidence" value="ECO:0007669"/>
    <property type="project" value="TreeGrafter"/>
</dbReference>
<evidence type="ECO:0000256" key="6">
    <source>
        <dbReference type="RuleBase" id="RU361216"/>
    </source>
</evidence>
<dbReference type="PANTHER" id="PTHR11958:SF63">
    <property type="entry name" value="AMINO ACID TRANSPORTER"/>
    <property type="match status" value="1"/>
</dbReference>
<feature type="transmembrane region" description="Helical" evidence="6">
    <location>
        <begin position="375"/>
        <end position="392"/>
    </location>
</feature>